<dbReference type="EMBL" id="CP002160">
    <property type="protein sequence ID" value="ADL51481.1"/>
    <property type="molecule type" value="Genomic_DNA"/>
</dbReference>
<proteinExistence type="predicted"/>
<dbReference type="AlphaFoldDB" id="D9SKI5"/>
<gene>
    <name evidence="1" type="ordered locus">Clocel_1737</name>
</gene>
<accession>D9SKI5</accession>
<dbReference type="KEGG" id="ccb:Clocel_1737"/>
<dbReference type="RefSeq" id="WP_010077307.1">
    <property type="nucleotide sequence ID" value="NC_014393.1"/>
</dbReference>
<protein>
    <submittedName>
        <fullName evidence="1">Uncharacterized protein</fullName>
    </submittedName>
</protein>
<reference evidence="1 2" key="1">
    <citation type="submission" date="2010-08" db="EMBL/GenBank/DDBJ databases">
        <title>Complete sequence of Clostridium cellulovorans 743B.</title>
        <authorList>
            <consortium name="US DOE Joint Genome Institute"/>
            <person name="Lucas S."/>
            <person name="Copeland A."/>
            <person name="Lapidus A."/>
            <person name="Cheng J.-F."/>
            <person name="Bruce D."/>
            <person name="Goodwin L."/>
            <person name="Pitluck S."/>
            <person name="Chertkov O."/>
            <person name="Detter J.C."/>
            <person name="Han C."/>
            <person name="Tapia R."/>
            <person name="Land M."/>
            <person name="Hauser L."/>
            <person name="Chang Y.-J."/>
            <person name="Jeffries C."/>
            <person name="Kyrpides N."/>
            <person name="Ivanova N."/>
            <person name="Mikhailova N."/>
            <person name="Hemme C.L."/>
            <person name="Woyke T."/>
        </authorList>
    </citation>
    <scope>NUCLEOTIDE SEQUENCE [LARGE SCALE GENOMIC DNA]</scope>
    <source>
        <strain evidence="2">ATCC 35296 / DSM 3052 / OCM 3 / 743B</strain>
    </source>
</reference>
<evidence type="ECO:0000313" key="1">
    <source>
        <dbReference type="EMBL" id="ADL51481.1"/>
    </source>
</evidence>
<organism evidence="1 2">
    <name type="scientific">Clostridium cellulovorans (strain ATCC 35296 / DSM 3052 / OCM 3 / 743B)</name>
    <dbReference type="NCBI Taxonomy" id="573061"/>
    <lineage>
        <taxon>Bacteria</taxon>
        <taxon>Bacillati</taxon>
        <taxon>Bacillota</taxon>
        <taxon>Clostridia</taxon>
        <taxon>Eubacteriales</taxon>
        <taxon>Clostridiaceae</taxon>
        <taxon>Clostridium</taxon>
    </lineage>
</organism>
<dbReference type="Proteomes" id="UP000002730">
    <property type="component" value="Chromosome"/>
</dbReference>
<name>D9SKI5_CLOC7</name>
<sequence length="54" mass="5993">MLGIGIGLLLGALLLGTDRSYYLDSDTQVEIKARAMGMEYPSEMKVDVNEEEKK</sequence>
<dbReference type="HOGENOM" id="CLU_3041980_0_0_9"/>
<dbReference type="STRING" id="573061.Clocel_1737"/>
<keyword evidence="2" id="KW-1185">Reference proteome</keyword>
<evidence type="ECO:0000313" key="2">
    <source>
        <dbReference type="Proteomes" id="UP000002730"/>
    </source>
</evidence>